<evidence type="ECO:0000256" key="3">
    <source>
        <dbReference type="ARBA" id="ARBA00021009"/>
    </source>
</evidence>
<feature type="transmembrane region" description="Helical" evidence="10">
    <location>
        <begin position="224"/>
        <end position="252"/>
    </location>
</feature>
<evidence type="ECO:0000256" key="4">
    <source>
        <dbReference type="ARBA" id="ARBA00022448"/>
    </source>
</evidence>
<feature type="transmembrane region" description="Helical" evidence="10">
    <location>
        <begin position="111"/>
        <end position="130"/>
    </location>
</feature>
<name>A0A7T1HF07_9NEOP</name>
<keyword evidence="4" id="KW-0813">Transport</keyword>
<evidence type="ECO:0000256" key="10">
    <source>
        <dbReference type="SAM" id="Phobius"/>
    </source>
</evidence>
<feature type="transmembrane region" description="Helical" evidence="10">
    <location>
        <begin position="12"/>
        <end position="34"/>
    </location>
</feature>
<dbReference type="PANTHER" id="PTHR11432:SF3">
    <property type="entry name" value="NADH-UBIQUINONE OXIDOREDUCTASE CHAIN 1"/>
    <property type="match status" value="1"/>
</dbReference>
<feature type="transmembrane region" description="Helical" evidence="10">
    <location>
        <begin position="291"/>
        <end position="312"/>
    </location>
</feature>
<evidence type="ECO:0000313" key="11">
    <source>
        <dbReference type="EMBL" id="QPN54259.1"/>
    </source>
</evidence>
<evidence type="ECO:0000256" key="5">
    <source>
        <dbReference type="ARBA" id="ARBA00022692"/>
    </source>
</evidence>
<feature type="transmembrane region" description="Helical" evidence="10">
    <location>
        <begin position="258"/>
        <end position="279"/>
    </location>
</feature>
<evidence type="ECO:0000256" key="9">
    <source>
        <dbReference type="RuleBase" id="RU000473"/>
    </source>
</evidence>
<dbReference type="GO" id="GO:0008137">
    <property type="term" value="F:NADH dehydrogenase (ubiquinone) activity"/>
    <property type="evidence" value="ECO:0007669"/>
    <property type="project" value="UniProtKB-EC"/>
</dbReference>
<reference evidence="11" key="1">
    <citation type="journal article" date="2020" name="Gene">
        <title>Structure, gene order, and nucleotide composition of mitochondrial genomes in parasitic lice from Amblycera.</title>
        <authorList>
            <person name="Sweet A.D."/>
            <person name="Johnson K.P."/>
            <person name="Cao Y."/>
            <person name="de Moya R.S."/>
            <person name="Skinner R.K."/>
            <person name="Tan M."/>
            <person name="Virrueta-Herrera S."/>
            <person name="Cameron S.L."/>
        </authorList>
    </citation>
    <scope>NUCLEOTIDE SEQUENCE</scope>
    <source>
        <strain evidence="11">Latin</strain>
    </source>
</reference>
<gene>
    <name evidence="11" type="primary">nad1</name>
</gene>
<dbReference type="AlphaFoldDB" id="A0A7T1HF07"/>
<feature type="transmembrane region" description="Helical" evidence="10">
    <location>
        <begin position="151"/>
        <end position="172"/>
    </location>
</feature>
<sequence length="313" mass="36130">MWLMSKLMYMTISLTQLIFLILMVMLSVAFFSLLERKILGYIHYRKGPNKVGYVGLFQPFADVIKLMTKDDFPVIWSNKMSYYGSPIYMLFLAMMMWSLLPYYWVSYSLKFSILLILLLLGMGVYSLIYAGWSSNSKYSLLGAMRSLTQSLSYEVTLGFMFITLISYSNSLAMKDNINFSSTPFFFLFPIFGLMFFSLLAELNRAPMDLSEGESELVSGYSTEYGGIMYTLIFLSENMMIFFSTYLMTFFFIKSNSSSIMFVFAQIFLLSLVVMIRGVVPRFRYDKMMKMCWKQILPLSMSACSMVIGLIFAA</sequence>
<dbReference type="GO" id="GO:0009060">
    <property type="term" value="P:aerobic respiration"/>
    <property type="evidence" value="ECO:0007669"/>
    <property type="project" value="TreeGrafter"/>
</dbReference>
<dbReference type="InterPro" id="IPR001694">
    <property type="entry name" value="NADH_UbQ_OxRdtase_su1/FPO"/>
</dbReference>
<organism evidence="11">
    <name type="scientific">Laemobothrion tinnunculi</name>
    <dbReference type="NCBI Taxonomy" id="1941263"/>
    <lineage>
        <taxon>Eukaryota</taxon>
        <taxon>Metazoa</taxon>
        <taxon>Ecdysozoa</taxon>
        <taxon>Arthropoda</taxon>
        <taxon>Hexapoda</taxon>
        <taxon>Insecta</taxon>
        <taxon>Pterygota</taxon>
        <taxon>Neoptera</taxon>
        <taxon>Paraneoptera</taxon>
        <taxon>Psocodea</taxon>
        <taxon>Troctomorpha</taxon>
        <taxon>Phthiraptera</taxon>
        <taxon>Amblycera</taxon>
        <taxon>Laemobothriidae</taxon>
        <taxon>Laemobothrion</taxon>
    </lineage>
</organism>
<dbReference type="EMBL" id="MW199171">
    <property type="protein sequence ID" value="QPN54259.1"/>
    <property type="molecule type" value="Genomic_DNA"/>
</dbReference>
<comment type="subcellular location">
    <subcellularLocation>
        <location evidence="1">Membrane</location>
        <topology evidence="1">Multi-pass membrane protein</topology>
    </subcellularLocation>
    <subcellularLocation>
        <location evidence="8">Mitochondrion inner membrane</location>
        <topology evidence="8">Multi-pass membrane protein</topology>
    </subcellularLocation>
</comment>
<accession>A0A7T1HF07</accession>
<dbReference type="PANTHER" id="PTHR11432">
    <property type="entry name" value="NADH DEHYDROGENASE SUBUNIT 1"/>
    <property type="match status" value="1"/>
</dbReference>
<comment type="similarity">
    <text evidence="2 8">Belongs to the complex I subunit 1 family.</text>
</comment>
<feature type="transmembrane region" description="Helical" evidence="10">
    <location>
        <begin position="184"/>
        <end position="203"/>
    </location>
</feature>
<keyword evidence="6 10" id="KW-1133">Transmembrane helix</keyword>
<feature type="transmembrane region" description="Helical" evidence="10">
    <location>
        <begin position="87"/>
        <end position="105"/>
    </location>
</feature>
<proteinExistence type="inferred from homology"/>
<dbReference type="EC" id="7.1.1.2" evidence="9"/>
<keyword evidence="5 8" id="KW-0812">Transmembrane</keyword>
<evidence type="ECO:0000256" key="7">
    <source>
        <dbReference type="ARBA" id="ARBA00023136"/>
    </source>
</evidence>
<keyword evidence="9 11" id="KW-0496">Mitochondrion</keyword>
<comment type="catalytic activity">
    <reaction evidence="9">
        <text>a ubiquinone + NADH + 5 H(+)(in) = a ubiquinol + NAD(+) + 4 H(+)(out)</text>
        <dbReference type="Rhea" id="RHEA:29091"/>
        <dbReference type="Rhea" id="RHEA-COMP:9565"/>
        <dbReference type="Rhea" id="RHEA-COMP:9566"/>
        <dbReference type="ChEBI" id="CHEBI:15378"/>
        <dbReference type="ChEBI" id="CHEBI:16389"/>
        <dbReference type="ChEBI" id="CHEBI:17976"/>
        <dbReference type="ChEBI" id="CHEBI:57540"/>
        <dbReference type="ChEBI" id="CHEBI:57945"/>
        <dbReference type="EC" id="7.1.1.2"/>
    </reaction>
</comment>
<keyword evidence="7 10" id="KW-0472">Membrane</keyword>
<dbReference type="GO" id="GO:0003954">
    <property type="term" value="F:NADH dehydrogenase activity"/>
    <property type="evidence" value="ECO:0007669"/>
    <property type="project" value="TreeGrafter"/>
</dbReference>
<geneLocation type="mitochondrion" evidence="11"/>
<dbReference type="GO" id="GO:0005743">
    <property type="term" value="C:mitochondrial inner membrane"/>
    <property type="evidence" value="ECO:0007669"/>
    <property type="project" value="UniProtKB-SubCell"/>
</dbReference>
<evidence type="ECO:0000256" key="6">
    <source>
        <dbReference type="ARBA" id="ARBA00022989"/>
    </source>
</evidence>
<protein>
    <recommendedName>
        <fullName evidence="3 9">NADH-ubiquinone oxidoreductase chain 1</fullName>
        <ecNumber evidence="9">7.1.1.2</ecNumber>
    </recommendedName>
</protein>
<evidence type="ECO:0000256" key="8">
    <source>
        <dbReference type="RuleBase" id="RU000471"/>
    </source>
</evidence>
<keyword evidence="9" id="KW-0830">Ubiquinone</keyword>
<evidence type="ECO:0000256" key="1">
    <source>
        <dbReference type="ARBA" id="ARBA00004141"/>
    </source>
</evidence>
<evidence type="ECO:0000256" key="2">
    <source>
        <dbReference type="ARBA" id="ARBA00010535"/>
    </source>
</evidence>
<keyword evidence="8" id="KW-0520">NAD</keyword>
<dbReference type="Pfam" id="PF00146">
    <property type="entry name" value="NADHdh"/>
    <property type="match status" value="1"/>
</dbReference>